<keyword evidence="3" id="KW-1185">Reference proteome</keyword>
<dbReference type="KEGG" id="ccos:Pan44_32700"/>
<dbReference type="InParanoid" id="A0A517SGH5"/>
<gene>
    <name evidence="2" type="ORF">Pan44_32700</name>
</gene>
<proteinExistence type="predicted"/>
<dbReference type="Proteomes" id="UP000315700">
    <property type="component" value="Chromosome"/>
</dbReference>
<dbReference type="AlphaFoldDB" id="A0A517SGH5"/>
<dbReference type="EMBL" id="CP036271">
    <property type="protein sequence ID" value="QDT55228.1"/>
    <property type="molecule type" value="Genomic_DNA"/>
</dbReference>
<accession>A0A517SGH5</accession>
<evidence type="ECO:0000256" key="1">
    <source>
        <dbReference type="SAM" id="Phobius"/>
    </source>
</evidence>
<protein>
    <submittedName>
        <fullName evidence="2">Uncharacterized protein</fullName>
    </submittedName>
</protein>
<evidence type="ECO:0000313" key="3">
    <source>
        <dbReference type="Proteomes" id="UP000315700"/>
    </source>
</evidence>
<feature type="transmembrane region" description="Helical" evidence="1">
    <location>
        <begin position="58"/>
        <end position="77"/>
    </location>
</feature>
<name>A0A517SGH5_9PLAN</name>
<evidence type="ECO:0000313" key="2">
    <source>
        <dbReference type="EMBL" id="QDT55228.1"/>
    </source>
</evidence>
<sequence>MNNWLAIAAAVFAFGACATWFLSSRPILFTRLFVSYEERMVVRREILEDRSFGRRLKWIGFVQFLIGLGCVAAAVLIKK</sequence>
<keyword evidence="1" id="KW-1133">Transmembrane helix</keyword>
<reference evidence="2 3" key="1">
    <citation type="submission" date="2019-02" db="EMBL/GenBank/DDBJ databases">
        <title>Deep-cultivation of Planctomycetes and their phenomic and genomic characterization uncovers novel biology.</title>
        <authorList>
            <person name="Wiegand S."/>
            <person name="Jogler M."/>
            <person name="Boedeker C."/>
            <person name="Pinto D."/>
            <person name="Vollmers J."/>
            <person name="Rivas-Marin E."/>
            <person name="Kohn T."/>
            <person name="Peeters S.H."/>
            <person name="Heuer A."/>
            <person name="Rast P."/>
            <person name="Oberbeckmann S."/>
            <person name="Bunk B."/>
            <person name="Jeske O."/>
            <person name="Meyerdierks A."/>
            <person name="Storesund J.E."/>
            <person name="Kallscheuer N."/>
            <person name="Luecker S."/>
            <person name="Lage O.M."/>
            <person name="Pohl T."/>
            <person name="Merkel B.J."/>
            <person name="Hornburger P."/>
            <person name="Mueller R.-W."/>
            <person name="Bruemmer F."/>
            <person name="Labrenz M."/>
            <person name="Spormann A.M."/>
            <person name="Op den Camp H."/>
            <person name="Overmann J."/>
            <person name="Amann R."/>
            <person name="Jetten M.S.M."/>
            <person name="Mascher T."/>
            <person name="Medema M.H."/>
            <person name="Devos D.P."/>
            <person name="Kaster A.-K."/>
            <person name="Ovreas L."/>
            <person name="Rohde M."/>
            <person name="Galperin M.Y."/>
            <person name="Jogler C."/>
        </authorList>
    </citation>
    <scope>NUCLEOTIDE SEQUENCE [LARGE SCALE GENOMIC DNA]</scope>
    <source>
        <strain evidence="2 3">Pan44</strain>
    </source>
</reference>
<keyword evidence="1" id="KW-0472">Membrane</keyword>
<dbReference type="RefSeq" id="WP_145031001.1">
    <property type="nucleotide sequence ID" value="NZ_CP036271.1"/>
</dbReference>
<organism evidence="2 3">
    <name type="scientific">Caulifigura coniformis</name>
    <dbReference type="NCBI Taxonomy" id="2527983"/>
    <lineage>
        <taxon>Bacteria</taxon>
        <taxon>Pseudomonadati</taxon>
        <taxon>Planctomycetota</taxon>
        <taxon>Planctomycetia</taxon>
        <taxon>Planctomycetales</taxon>
        <taxon>Planctomycetaceae</taxon>
        <taxon>Caulifigura</taxon>
    </lineage>
</organism>
<keyword evidence="1" id="KW-0812">Transmembrane</keyword>